<comment type="caution">
    <text evidence="2">The sequence shown here is derived from an EMBL/GenBank/DDBJ whole genome shotgun (WGS) entry which is preliminary data.</text>
</comment>
<feature type="region of interest" description="Disordered" evidence="1">
    <location>
        <begin position="220"/>
        <end position="265"/>
    </location>
</feature>
<evidence type="ECO:0000256" key="1">
    <source>
        <dbReference type="SAM" id="MobiDB-lite"/>
    </source>
</evidence>
<name>A0ABQ8YQH4_9EUKA</name>
<dbReference type="Proteomes" id="UP001150062">
    <property type="component" value="Unassembled WGS sequence"/>
</dbReference>
<accession>A0ABQ8YQH4</accession>
<feature type="region of interest" description="Disordered" evidence="1">
    <location>
        <begin position="128"/>
        <end position="166"/>
    </location>
</feature>
<organism evidence="2 3">
    <name type="scientific">Anaeramoeba flamelloides</name>
    <dbReference type="NCBI Taxonomy" id="1746091"/>
    <lineage>
        <taxon>Eukaryota</taxon>
        <taxon>Metamonada</taxon>
        <taxon>Anaeramoebidae</taxon>
        <taxon>Anaeramoeba</taxon>
    </lineage>
</organism>
<protein>
    <submittedName>
        <fullName evidence="2">Uncharacterized protein</fullName>
    </submittedName>
</protein>
<gene>
    <name evidence="2" type="ORF">M0813_02093</name>
</gene>
<keyword evidence="3" id="KW-1185">Reference proteome</keyword>
<reference evidence="2" key="1">
    <citation type="submission" date="2022-08" db="EMBL/GenBank/DDBJ databases">
        <title>Novel sulfate-reducing endosymbionts in the free-living metamonad Anaeramoeba.</title>
        <authorList>
            <person name="Jerlstrom-Hultqvist J."/>
            <person name="Cepicka I."/>
            <person name="Gallot-Lavallee L."/>
            <person name="Salas-Leiva D."/>
            <person name="Curtis B.A."/>
            <person name="Zahonova K."/>
            <person name="Pipaliya S."/>
            <person name="Dacks J."/>
            <person name="Roger A.J."/>
        </authorList>
    </citation>
    <scope>NUCLEOTIDE SEQUENCE</scope>
    <source>
        <strain evidence="2">Schooner1</strain>
    </source>
</reference>
<sequence length="495" mass="58098">MMNKPPKRKGNRANKDSYEPSQLEVNCFQRCTQDQKLALVRIKKMKLNKKRFVEIEKYFSDQIEKSEENGSVTLSADLINVLCYGLGQGRSNVRKNIGNFYQRQGLMNVTPREHKGMVFNKVQPGANIGRHPKNGRKRANPLLGRVGNQKKKNTFTKSKKGKKQKLRLKIPKIKINLSKAISDKNLNQISGNVNFVQDCKGNPNEEKSALGIYKKLKLTGQRKEKQDQNHKKEATGGEEQNEANDNNEDQEENDPKNIGKTIKKRLKFKTKFSNYNRKRKYPLVPKNPQKINDLQNQTLCETINNNQFKKKKVNSKYENPIRRRSGRKIQKEKKFKRIEMEMEMEMEIQKEERQNQNEIRIEETGVESFIENCSNQVTTRDNAFNINQHKNYCKSKDPNVWVINSFPSKNNKALFDQEFEKNNKKIYAMLILVDFLYKLDKTKYCQTLDELENQAKESNDEELLKYVILKKEKFQLEKDSNVNENRNIQRIANEY</sequence>
<proteinExistence type="predicted"/>
<feature type="compositionally biased region" description="Basic and acidic residues" evidence="1">
    <location>
        <begin position="221"/>
        <end position="235"/>
    </location>
</feature>
<evidence type="ECO:0000313" key="2">
    <source>
        <dbReference type="EMBL" id="KAJ6246840.1"/>
    </source>
</evidence>
<feature type="compositionally biased region" description="Acidic residues" evidence="1">
    <location>
        <begin position="239"/>
        <end position="252"/>
    </location>
</feature>
<evidence type="ECO:0000313" key="3">
    <source>
        <dbReference type="Proteomes" id="UP001150062"/>
    </source>
</evidence>
<feature type="compositionally biased region" description="Basic residues" evidence="1">
    <location>
        <begin position="148"/>
        <end position="166"/>
    </location>
</feature>
<dbReference type="EMBL" id="JAOAOG010000131">
    <property type="protein sequence ID" value="KAJ6246840.1"/>
    <property type="molecule type" value="Genomic_DNA"/>
</dbReference>
<feature type="compositionally biased region" description="Basic residues" evidence="1">
    <location>
        <begin position="130"/>
        <end position="139"/>
    </location>
</feature>